<name>A0A382ILA9_9ZZZZ</name>
<reference evidence="1" key="1">
    <citation type="submission" date="2018-05" db="EMBL/GenBank/DDBJ databases">
        <authorList>
            <person name="Lanie J.A."/>
            <person name="Ng W.-L."/>
            <person name="Kazmierczak K.M."/>
            <person name="Andrzejewski T.M."/>
            <person name="Davidsen T.M."/>
            <person name="Wayne K.J."/>
            <person name="Tettelin H."/>
            <person name="Glass J.I."/>
            <person name="Rusch D."/>
            <person name="Podicherti R."/>
            <person name="Tsui H.-C.T."/>
            <person name="Winkler M.E."/>
        </authorList>
    </citation>
    <scope>NUCLEOTIDE SEQUENCE</scope>
</reference>
<dbReference type="EMBL" id="UINC01068159">
    <property type="protein sequence ID" value="SVC00554.1"/>
    <property type="molecule type" value="Genomic_DNA"/>
</dbReference>
<organism evidence="1">
    <name type="scientific">marine metagenome</name>
    <dbReference type="NCBI Taxonomy" id="408172"/>
    <lineage>
        <taxon>unclassified sequences</taxon>
        <taxon>metagenomes</taxon>
        <taxon>ecological metagenomes</taxon>
    </lineage>
</organism>
<sequence>MFELNDNLDIKKELFLDSIIYTI</sequence>
<evidence type="ECO:0000313" key="1">
    <source>
        <dbReference type="EMBL" id="SVC00554.1"/>
    </source>
</evidence>
<proteinExistence type="predicted"/>
<dbReference type="AlphaFoldDB" id="A0A382ILA9"/>
<protein>
    <submittedName>
        <fullName evidence="1">Uncharacterized protein</fullName>
    </submittedName>
</protein>
<feature type="non-terminal residue" evidence="1">
    <location>
        <position position="23"/>
    </location>
</feature>
<gene>
    <name evidence="1" type="ORF">METZ01_LOCUS253408</name>
</gene>
<accession>A0A382ILA9</accession>